<dbReference type="SUPFAM" id="SSF51905">
    <property type="entry name" value="FAD/NAD(P)-binding domain"/>
    <property type="match status" value="1"/>
</dbReference>
<dbReference type="Pfam" id="PF01494">
    <property type="entry name" value="FAD_binding_3"/>
    <property type="match status" value="1"/>
</dbReference>
<name>A0A5D4XUX4_9GAMM</name>
<dbReference type="EMBL" id="VTFT01000001">
    <property type="protein sequence ID" value="TYT26812.1"/>
    <property type="molecule type" value="Genomic_DNA"/>
</dbReference>
<feature type="domain" description="FAD-binding" evidence="1">
    <location>
        <begin position="16"/>
        <end position="362"/>
    </location>
</feature>
<evidence type="ECO:0000259" key="1">
    <source>
        <dbReference type="Pfam" id="PF01494"/>
    </source>
</evidence>
<organism evidence="2 3">
    <name type="scientific">Luteimonas viscosa</name>
    <dbReference type="NCBI Taxonomy" id="1132694"/>
    <lineage>
        <taxon>Bacteria</taxon>
        <taxon>Pseudomonadati</taxon>
        <taxon>Pseudomonadota</taxon>
        <taxon>Gammaproteobacteria</taxon>
        <taxon>Lysobacterales</taxon>
        <taxon>Lysobacteraceae</taxon>
        <taxon>Luteimonas</taxon>
    </lineage>
</organism>
<reference evidence="2 3" key="1">
    <citation type="submission" date="2019-08" db="EMBL/GenBank/DDBJ databases">
        <title>Luteimonas viscosus sp. nov., isolated from soil of a sunflower field.</title>
        <authorList>
            <person name="Jianli Z."/>
            <person name="Ying Z."/>
        </authorList>
    </citation>
    <scope>NUCLEOTIDE SEQUENCE [LARGE SCALE GENOMIC DNA]</scope>
    <source>
        <strain evidence="2 3">XBU10</strain>
    </source>
</reference>
<evidence type="ECO:0000313" key="2">
    <source>
        <dbReference type="EMBL" id="TYT26812.1"/>
    </source>
</evidence>
<evidence type="ECO:0000313" key="3">
    <source>
        <dbReference type="Proteomes" id="UP000324973"/>
    </source>
</evidence>
<dbReference type="PANTHER" id="PTHR43747:SF1">
    <property type="entry name" value="SLR1998 PROTEIN"/>
    <property type="match status" value="1"/>
</dbReference>
<dbReference type="AlphaFoldDB" id="A0A5D4XUX4"/>
<keyword evidence="3" id="KW-1185">Reference proteome</keyword>
<dbReference type="OrthoDB" id="103324at2"/>
<dbReference type="Gene3D" id="3.50.50.60">
    <property type="entry name" value="FAD/NAD(P)-binding domain"/>
    <property type="match status" value="1"/>
</dbReference>
<proteinExistence type="predicted"/>
<dbReference type="InterPro" id="IPR002938">
    <property type="entry name" value="FAD-bd"/>
</dbReference>
<dbReference type="InterPro" id="IPR036188">
    <property type="entry name" value="FAD/NAD-bd_sf"/>
</dbReference>
<dbReference type="RefSeq" id="WP_149103365.1">
    <property type="nucleotide sequence ID" value="NZ_VTFT01000001.1"/>
</dbReference>
<accession>A0A5D4XUX4</accession>
<protein>
    <submittedName>
        <fullName evidence="2">NAD(P)/FAD-dependent oxidoreductase</fullName>
    </submittedName>
</protein>
<comment type="caution">
    <text evidence="2">The sequence shown here is derived from an EMBL/GenBank/DDBJ whole genome shotgun (WGS) entry which is preliminary data.</text>
</comment>
<dbReference type="Proteomes" id="UP000324973">
    <property type="component" value="Unassembled WGS sequence"/>
</dbReference>
<gene>
    <name evidence="2" type="ORF">FZO89_11370</name>
</gene>
<dbReference type="PRINTS" id="PR00420">
    <property type="entry name" value="RNGMNOXGNASE"/>
</dbReference>
<sequence>MASPDPTATLATGTEDCDVLVIGGGPAGSTAATLLARRGWRVVLLEKDRHPRFHIGESLLPMNMPILAELGVLEQVRAIGVHKPGADFPLPETDGRHHVVRFSRALEPRHDSAVHVRRDQFDALLFEHARALGVDARERTRVAEVAFGPGERPHLVSAVDADGTRRQWRPRYVVDASGRDTFLASSRKLKRRDPKHQSAALFSHFRGVERHPGADAGNITVARFDQGWLWLIPLPDGIVSVGAVCFPEYLRQRNDGGTRIDNETLLMRTLESNPGVWARMRGAQRVAPVHATGNYSYGATRMAGPGWILVGDAYAFVDPIFSSGVYLAMDGARQAANVVDGALREPARETALQRAMQVRLERGLRHFSWFIHRFNTPVMRRLFAAPRNDWQLEQAVISMLAGDVFDNRRVHWRLYLFRLVYALNAVAIAPRALRGWRDRRRQVRIAFAGDTLHEGNP</sequence>
<dbReference type="GO" id="GO:0071949">
    <property type="term" value="F:FAD binding"/>
    <property type="evidence" value="ECO:0007669"/>
    <property type="project" value="InterPro"/>
</dbReference>
<dbReference type="InterPro" id="IPR050816">
    <property type="entry name" value="Flavin-dep_Halogenase_NPB"/>
</dbReference>
<dbReference type="PANTHER" id="PTHR43747">
    <property type="entry name" value="FAD-BINDING PROTEIN"/>
    <property type="match status" value="1"/>
</dbReference>